<dbReference type="Proteomes" id="UP000694904">
    <property type="component" value="Chromosome 4"/>
</dbReference>
<dbReference type="GeneID" id="108612315"/>
<feature type="signal peptide" evidence="1">
    <location>
        <begin position="1"/>
        <end position="16"/>
    </location>
</feature>
<dbReference type="RefSeq" id="XP_017860682.1">
    <property type="nucleotide sequence ID" value="XM_018005193.1"/>
</dbReference>
<reference evidence="2" key="2">
    <citation type="journal article" date="2016" name="G3 (Bethesda)">
        <title>Genome Evolution in Three Species of Cactophilic Drosophila.</title>
        <authorList>
            <person name="Sanchez-Flores A."/>
            <person name="Penazola F."/>
            <person name="Carpinteyro-Ponce J."/>
            <person name="Nazario-Yepiz N."/>
            <person name="Abreu-Goodger C."/>
            <person name="Machado C.A."/>
            <person name="Markow T.A."/>
        </authorList>
    </citation>
    <scope>NUCLEOTIDE SEQUENCE [LARGE SCALE GENOMIC DNA]</scope>
</reference>
<dbReference type="Pfam" id="PF06477">
    <property type="entry name" value="DUF1091"/>
    <property type="match status" value="1"/>
</dbReference>
<keyword evidence="2" id="KW-1185">Reference proteome</keyword>
<gene>
    <name evidence="3" type="primary">LOC108612315</name>
</gene>
<dbReference type="SMART" id="SM00697">
    <property type="entry name" value="DM8"/>
    <property type="match status" value="1"/>
</dbReference>
<dbReference type="PANTHER" id="PTHR20898">
    <property type="entry name" value="DAEDALUS ON 3-RELATED-RELATED"/>
    <property type="match status" value="1"/>
</dbReference>
<keyword evidence="1" id="KW-0732">Signal</keyword>
<evidence type="ECO:0000313" key="2">
    <source>
        <dbReference type="Proteomes" id="UP000694904"/>
    </source>
</evidence>
<reference evidence="2" key="1">
    <citation type="journal article" date="1997" name="Nucleic Acids Res.">
        <title>tRNAscan-SE: a program for improved detection of transfer RNA genes in genomic sequence.</title>
        <authorList>
            <person name="Lowe T.M."/>
            <person name="Eddy S.R."/>
        </authorList>
    </citation>
    <scope>NUCLEOTIDE SEQUENCE [LARGE SCALE GENOMIC DNA]</scope>
</reference>
<evidence type="ECO:0000313" key="3">
    <source>
        <dbReference type="RefSeq" id="XP_017860682.1"/>
    </source>
</evidence>
<name>A0ABM1P0E6_DROAR</name>
<dbReference type="InterPro" id="IPR010512">
    <property type="entry name" value="DUF1091"/>
</dbReference>
<protein>
    <submittedName>
        <fullName evidence="3">Uncharacterized protein LOC108612315</fullName>
    </submittedName>
</protein>
<dbReference type="PANTHER" id="PTHR20898:SF0">
    <property type="entry name" value="DAEDALUS ON 3-RELATED"/>
    <property type="match status" value="1"/>
</dbReference>
<sequence length="176" mass="20476">MLFAFVLLLLVAEIHSAIQSRFTNIECKMLDPSYAVYEQCKLKVLGRGIVGLNVKATLKKGPFNNAKINMSLWRKFNGYHPFLVNSTFDFCKYMDKSTRKMSYEKVLMDYLNKNSNLNHSCPYEDSIIIKNLVFDANFFKFLPWPPGNYMFQLMAATDNDWKTVVNVHFINTEIND</sequence>
<feature type="chain" id="PRO_5045317149" evidence="1">
    <location>
        <begin position="17"/>
        <end position="176"/>
    </location>
</feature>
<organism evidence="2 3">
    <name type="scientific">Drosophila arizonae</name>
    <name type="common">Fruit fly</name>
    <dbReference type="NCBI Taxonomy" id="7263"/>
    <lineage>
        <taxon>Eukaryota</taxon>
        <taxon>Metazoa</taxon>
        <taxon>Ecdysozoa</taxon>
        <taxon>Arthropoda</taxon>
        <taxon>Hexapoda</taxon>
        <taxon>Insecta</taxon>
        <taxon>Pterygota</taxon>
        <taxon>Neoptera</taxon>
        <taxon>Endopterygota</taxon>
        <taxon>Diptera</taxon>
        <taxon>Brachycera</taxon>
        <taxon>Muscomorpha</taxon>
        <taxon>Ephydroidea</taxon>
        <taxon>Drosophilidae</taxon>
        <taxon>Drosophila</taxon>
    </lineage>
</organism>
<proteinExistence type="predicted"/>
<accession>A0ABM1P0E6</accession>
<reference evidence="3" key="3">
    <citation type="submission" date="2025-08" db="UniProtKB">
        <authorList>
            <consortium name="RefSeq"/>
        </authorList>
    </citation>
    <scope>IDENTIFICATION</scope>
    <source>
        <tissue evidence="3">Whole organism</tissue>
    </source>
</reference>
<evidence type="ECO:0000256" key="1">
    <source>
        <dbReference type="SAM" id="SignalP"/>
    </source>
</evidence>